<feature type="region of interest" description="Disordered" evidence="1">
    <location>
        <begin position="80"/>
        <end position="99"/>
    </location>
</feature>
<dbReference type="Proteomes" id="UP000288216">
    <property type="component" value="Unassembled WGS sequence"/>
</dbReference>
<proteinExistence type="predicted"/>
<organism evidence="3 4">
    <name type="scientific">Scyliorhinus torazame</name>
    <name type="common">Cloudy catshark</name>
    <name type="synonym">Catulus torazame</name>
    <dbReference type="NCBI Taxonomy" id="75743"/>
    <lineage>
        <taxon>Eukaryota</taxon>
        <taxon>Metazoa</taxon>
        <taxon>Chordata</taxon>
        <taxon>Craniata</taxon>
        <taxon>Vertebrata</taxon>
        <taxon>Chondrichthyes</taxon>
        <taxon>Elasmobranchii</taxon>
        <taxon>Galeomorphii</taxon>
        <taxon>Galeoidea</taxon>
        <taxon>Carcharhiniformes</taxon>
        <taxon>Scyliorhinidae</taxon>
        <taxon>Scyliorhinus</taxon>
    </lineage>
</organism>
<protein>
    <recommendedName>
        <fullName evidence="2">PDZ domain-containing protein</fullName>
    </recommendedName>
</protein>
<gene>
    <name evidence="3" type="ORF">scyTo_0018790</name>
</gene>
<dbReference type="SUPFAM" id="SSF50156">
    <property type="entry name" value="PDZ domain-like"/>
    <property type="match status" value="1"/>
</dbReference>
<dbReference type="InterPro" id="IPR051342">
    <property type="entry name" value="PDZ_scaffold"/>
</dbReference>
<dbReference type="InterPro" id="IPR001478">
    <property type="entry name" value="PDZ"/>
</dbReference>
<dbReference type="EMBL" id="BFAA01013416">
    <property type="protein sequence ID" value="GCB79691.1"/>
    <property type="molecule type" value="Genomic_DNA"/>
</dbReference>
<evidence type="ECO:0000259" key="2">
    <source>
        <dbReference type="PROSITE" id="PS50106"/>
    </source>
</evidence>
<keyword evidence="4" id="KW-1185">Reference proteome</keyword>
<evidence type="ECO:0000313" key="3">
    <source>
        <dbReference type="EMBL" id="GCB79691.1"/>
    </source>
</evidence>
<reference evidence="3 4" key="1">
    <citation type="journal article" date="2018" name="Nat. Ecol. Evol.">
        <title>Shark genomes provide insights into elasmobranch evolution and the origin of vertebrates.</title>
        <authorList>
            <person name="Hara Y"/>
            <person name="Yamaguchi K"/>
            <person name="Onimaru K"/>
            <person name="Kadota M"/>
            <person name="Koyanagi M"/>
            <person name="Keeley SD"/>
            <person name="Tatsumi K"/>
            <person name="Tanaka K"/>
            <person name="Motone F"/>
            <person name="Kageyama Y"/>
            <person name="Nozu R"/>
            <person name="Adachi N"/>
            <person name="Nishimura O"/>
            <person name="Nakagawa R"/>
            <person name="Tanegashima C"/>
            <person name="Kiyatake I"/>
            <person name="Matsumoto R"/>
            <person name="Murakumo K"/>
            <person name="Nishida K"/>
            <person name="Terakita A"/>
            <person name="Kuratani S"/>
            <person name="Sato K"/>
            <person name="Hyodo S Kuraku.S."/>
        </authorList>
    </citation>
    <scope>NUCLEOTIDE SEQUENCE [LARGE SCALE GENOMIC DNA]</scope>
</reference>
<dbReference type="Pfam" id="PF00595">
    <property type="entry name" value="PDZ"/>
    <property type="match status" value="1"/>
</dbReference>
<comment type="caution">
    <text evidence="3">The sequence shown here is derived from an EMBL/GenBank/DDBJ whole genome shotgun (WGS) entry which is preliminary data.</text>
</comment>
<dbReference type="Gene3D" id="2.30.42.10">
    <property type="match status" value="1"/>
</dbReference>
<dbReference type="InterPro" id="IPR036034">
    <property type="entry name" value="PDZ_sf"/>
</dbReference>
<evidence type="ECO:0000313" key="4">
    <source>
        <dbReference type="Proteomes" id="UP000288216"/>
    </source>
</evidence>
<dbReference type="PANTHER" id="PTHR19964">
    <property type="entry name" value="MULTIPLE PDZ DOMAIN PROTEIN"/>
    <property type="match status" value="1"/>
</dbReference>
<evidence type="ECO:0000256" key="1">
    <source>
        <dbReference type="SAM" id="MobiDB-lite"/>
    </source>
</evidence>
<dbReference type="AlphaFoldDB" id="A0A401Q2Z3"/>
<dbReference type="PANTHER" id="PTHR19964:SF92">
    <property type="entry name" value="PATJ HOMOLOG"/>
    <property type="match status" value="1"/>
</dbReference>
<dbReference type="SMART" id="SM00228">
    <property type="entry name" value="PDZ"/>
    <property type="match status" value="1"/>
</dbReference>
<sequence>MGRSLLQGRAPSSLRSCQAELAHKLKSLELQSNLPGQRDIGQKKLALDPSCLLTPPNTPQILELAEGEGDPLELACRRMVNGDQPQPSNGSSLQESCTHRRSKAEDEVFTVELERGPHGLGLALVDGLRTPLNMSGIYIKSLVPDSPAAGCEKLNLGDRILAVNGTSLVGLDYQRLVLHRMWEAASLKLSGLSCS</sequence>
<feature type="domain" description="PDZ" evidence="2">
    <location>
        <begin position="110"/>
        <end position="177"/>
    </location>
</feature>
<dbReference type="PROSITE" id="PS50106">
    <property type="entry name" value="PDZ"/>
    <property type="match status" value="1"/>
</dbReference>
<feature type="compositionally biased region" description="Polar residues" evidence="1">
    <location>
        <begin position="83"/>
        <end position="96"/>
    </location>
</feature>
<accession>A0A401Q2Z3</accession>
<name>A0A401Q2Z3_SCYTO</name>
<dbReference type="STRING" id="75743.A0A401Q2Z3"/>
<dbReference type="OrthoDB" id="8962620at2759"/>